<feature type="compositionally biased region" description="Low complexity" evidence="1">
    <location>
        <begin position="115"/>
        <end position="127"/>
    </location>
</feature>
<dbReference type="OrthoDB" id="552603at2759"/>
<evidence type="ECO:0000256" key="1">
    <source>
        <dbReference type="SAM" id="MobiDB-lite"/>
    </source>
</evidence>
<dbReference type="AlphaFoldDB" id="A0A250XQE5"/>
<gene>
    <name evidence="2" type="ORF">CEUSTIGMA_g12587.t1</name>
</gene>
<proteinExistence type="predicted"/>
<feature type="region of interest" description="Disordered" evidence="1">
    <location>
        <begin position="440"/>
        <end position="462"/>
    </location>
</feature>
<keyword evidence="3" id="KW-1185">Reference proteome</keyword>
<comment type="caution">
    <text evidence="2">The sequence shown here is derived from an EMBL/GenBank/DDBJ whole genome shotgun (WGS) entry which is preliminary data.</text>
</comment>
<dbReference type="Proteomes" id="UP000232323">
    <property type="component" value="Unassembled WGS sequence"/>
</dbReference>
<sequence>MSRLNVELTLSSKIWNVHLVMKLSCQVLHISHALTVALIFAASLSKCATSLLKSIPPQPTAGDPSKVGFALNSSSSGGVSSNSSLLFGLQALRSQFRPVGDDTPHLDSSIPPALSSKLSGSSSSSRHSALRPLKGKLGSGITIAGAGSSSSTPLASSKPSSAVTPSPIYASECTSLLPDTITMLLTQIKDSLGYVTQQGLVDFGLTGQPGETSVCAPQAEGGCAFSNPSSPYGLINLPLAPEEDAVTKANAATTPKSVSLVSVTKATAATTPKSVSLVSVTKANAATTHKSVSLVSVTKANAATTPKSVSLDLKASTNSLPSATAAAAFRRPVHLAGRLDSSSSNAASSAAPVVPPSGSAPVYQLRPDETSTWVNVFGSMGDSKSVIRETATCDPSEDACLVSGPYAQYGLRNRLNASLPSDYAALINIMSNGGRHNNAVSANGSASGNTSGATGDSSNADIGSSGLGSGGLTWWWTRWWASRQQGGKGTADQAVSSPVSNTSNGQTFFSNGQAQGKNGSSLSSTTAFGSPAAGSWSDNSSDPAASHQDQPPLMWVPQIPPSAFERFTVVVMSASQEASKNVEEVLNTALKSMDIIDAVNLLPIPTTPFSNNIGLDPESPYYMLLMRNIIPQGQSPLFASYSEAKPWSAWRLTPGTLAAAAASSGTPETLLSAAGKLLGGLAFPSVSESSEGPSSADLPFPNGTVVHSTSYGTYTSFPIPKVVPRTATWLNQSESWLLPAFNYLQNRIQVRHGGGNALAWSLITDSYLAILGIDWGISCVDWLIDACNGDNRDAQYESSYPLVSLDKNSKAFDDTELPGSSDDLMQGGPFEAMAPFLFAVRFSRNCQGLSYCKTIPSQGANSLPTARPALIMMRSYVNPATGVGPNVTALIPFRTITVTPQSDAGPWDVLARNNPATLANSSCPGDLLGTTLCTASGVQVSLSSSEVF</sequence>
<dbReference type="EMBL" id="BEGY01000153">
    <property type="protein sequence ID" value="GAX85169.1"/>
    <property type="molecule type" value="Genomic_DNA"/>
</dbReference>
<reference evidence="2 3" key="1">
    <citation type="submission" date="2017-08" db="EMBL/GenBank/DDBJ databases">
        <title>Acidophilic green algal genome provides insights into adaptation to an acidic environment.</title>
        <authorList>
            <person name="Hirooka S."/>
            <person name="Hirose Y."/>
            <person name="Kanesaki Y."/>
            <person name="Higuchi S."/>
            <person name="Fujiwara T."/>
            <person name="Onuma R."/>
            <person name="Era A."/>
            <person name="Ohbayashi R."/>
            <person name="Uzuka A."/>
            <person name="Nozaki H."/>
            <person name="Yoshikawa H."/>
            <person name="Miyagishima S.Y."/>
        </authorList>
    </citation>
    <scope>NUCLEOTIDE SEQUENCE [LARGE SCALE GENOMIC DNA]</scope>
    <source>
        <strain evidence="2 3">NIES-2499</strain>
    </source>
</reference>
<name>A0A250XQE5_9CHLO</name>
<accession>A0A250XQE5</accession>
<feature type="compositionally biased region" description="Polar residues" evidence="1">
    <location>
        <begin position="493"/>
        <end position="528"/>
    </location>
</feature>
<feature type="region of interest" description="Disordered" evidence="1">
    <location>
        <begin position="486"/>
        <end position="551"/>
    </location>
</feature>
<feature type="compositionally biased region" description="Low complexity" evidence="1">
    <location>
        <begin position="440"/>
        <end position="459"/>
    </location>
</feature>
<organism evidence="2 3">
    <name type="scientific">Chlamydomonas eustigma</name>
    <dbReference type="NCBI Taxonomy" id="1157962"/>
    <lineage>
        <taxon>Eukaryota</taxon>
        <taxon>Viridiplantae</taxon>
        <taxon>Chlorophyta</taxon>
        <taxon>core chlorophytes</taxon>
        <taxon>Chlorophyceae</taxon>
        <taxon>CS clade</taxon>
        <taxon>Chlamydomonadales</taxon>
        <taxon>Chlamydomonadaceae</taxon>
        <taxon>Chlamydomonas</taxon>
    </lineage>
</organism>
<evidence type="ECO:0000313" key="2">
    <source>
        <dbReference type="EMBL" id="GAX85169.1"/>
    </source>
</evidence>
<feature type="region of interest" description="Disordered" evidence="1">
    <location>
        <begin position="100"/>
        <end position="130"/>
    </location>
</feature>
<feature type="compositionally biased region" description="Polar residues" evidence="1">
    <location>
        <begin position="536"/>
        <end position="549"/>
    </location>
</feature>
<protein>
    <submittedName>
        <fullName evidence="2">Uncharacterized protein</fullName>
    </submittedName>
</protein>
<evidence type="ECO:0000313" key="3">
    <source>
        <dbReference type="Proteomes" id="UP000232323"/>
    </source>
</evidence>